<comment type="caution">
    <text evidence="1">The sequence shown here is derived from an EMBL/GenBank/DDBJ whole genome shotgun (WGS) entry which is preliminary data.</text>
</comment>
<dbReference type="EMBL" id="MVGT01003168">
    <property type="protein sequence ID" value="OVA05132.1"/>
    <property type="molecule type" value="Genomic_DNA"/>
</dbReference>
<evidence type="ECO:0000313" key="1">
    <source>
        <dbReference type="EMBL" id="OVA05132.1"/>
    </source>
</evidence>
<reference evidence="1 2" key="1">
    <citation type="journal article" date="2017" name="Mol. Plant">
        <title>The Genome of Medicinal Plant Macleaya cordata Provides New Insights into Benzylisoquinoline Alkaloids Metabolism.</title>
        <authorList>
            <person name="Liu X."/>
            <person name="Liu Y."/>
            <person name="Huang P."/>
            <person name="Ma Y."/>
            <person name="Qing Z."/>
            <person name="Tang Q."/>
            <person name="Cao H."/>
            <person name="Cheng P."/>
            <person name="Zheng Y."/>
            <person name="Yuan Z."/>
            <person name="Zhou Y."/>
            <person name="Liu J."/>
            <person name="Tang Z."/>
            <person name="Zhuo Y."/>
            <person name="Zhang Y."/>
            <person name="Yu L."/>
            <person name="Huang J."/>
            <person name="Yang P."/>
            <person name="Peng Q."/>
            <person name="Zhang J."/>
            <person name="Jiang W."/>
            <person name="Zhang Z."/>
            <person name="Lin K."/>
            <person name="Ro D.K."/>
            <person name="Chen X."/>
            <person name="Xiong X."/>
            <person name="Shang Y."/>
            <person name="Huang S."/>
            <person name="Zeng J."/>
        </authorList>
    </citation>
    <scope>NUCLEOTIDE SEQUENCE [LARGE SCALE GENOMIC DNA]</scope>
    <source>
        <strain evidence="2">cv. BLH2017</strain>
        <tissue evidence="1">Root</tissue>
    </source>
</reference>
<organism evidence="1 2">
    <name type="scientific">Macleaya cordata</name>
    <name type="common">Five-seeded plume-poppy</name>
    <name type="synonym">Bocconia cordata</name>
    <dbReference type="NCBI Taxonomy" id="56857"/>
    <lineage>
        <taxon>Eukaryota</taxon>
        <taxon>Viridiplantae</taxon>
        <taxon>Streptophyta</taxon>
        <taxon>Embryophyta</taxon>
        <taxon>Tracheophyta</taxon>
        <taxon>Spermatophyta</taxon>
        <taxon>Magnoliopsida</taxon>
        <taxon>Ranunculales</taxon>
        <taxon>Papaveraceae</taxon>
        <taxon>Papaveroideae</taxon>
        <taxon>Macleaya</taxon>
    </lineage>
</organism>
<keyword evidence="2" id="KW-1185">Reference proteome</keyword>
<proteinExistence type="predicted"/>
<sequence length="61" mass="6812">MEYLKEQLKDSPVISGLEASTLLNGCNLSNLKHKDNIDSMFMEDLMAAVVAKSRKRKAAEQ</sequence>
<accession>A0A200Q3V5</accession>
<dbReference type="Proteomes" id="UP000195402">
    <property type="component" value="Unassembled WGS sequence"/>
</dbReference>
<dbReference type="AlphaFoldDB" id="A0A200Q3V5"/>
<gene>
    <name evidence="1" type="ORF">BVC80_8897g21</name>
</gene>
<dbReference type="InParanoid" id="A0A200Q3V5"/>
<evidence type="ECO:0000313" key="2">
    <source>
        <dbReference type="Proteomes" id="UP000195402"/>
    </source>
</evidence>
<name>A0A200Q3V5_MACCD</name>
<protein>
    <submittedName>
        <fullName evidence="1">Uncharacterized protein</fullName>
    </submittedName>
</protein>